<evidence type="ECO:0000256" key="2">
    <source>
        <dbReference type="ARBA" id="ARBA00022723"/>
    </source>
</evidence>
<dbReference type="EMBL" id="CP132508">
    <property type="protein sequence ID" value="WPD18055.1"/>
    <property type="molecule type" value="Genomic_DNA"/>
</dbReference>
<keyword evidence="3" id="KW-0408">Iron</keyword>
<dbReference type="Gene3D" id="3.30.70.20">
    <property type="match status" value="1"/>
</dbReference>
<evidence type="ECO:0000256" key="3">
    <source>
        <dbReference type="ARBA" id="ARBA00023004"/>
    </source>
</evidence>
<sequence length="504" mass="52190">MADAQATAQSRAALKTALLAEARRLGFVAAGVAAAAPLLDLEALLRWRQERGMATPWEDPDPARRADPATLLPGARSVVAVAMAYDPPGRRTASRPASAQDRAAGGGDRAAGGGTGRRRDGRAAGGSRDGGDGGPPLRGYVAAAGRTRSYQHVMRQRLEALGRWLEARVPGCRWAVQVDTGPVVDRAWAERAGLGWVGKNACLIVPGRGSWVFLGELVTDVALPPDQPVADACGDCDLCLRACPTQAFIGPRQLDPRRCVSFLSQKPGMLAPDERAALGQSLYGCDACQVVCPYNRSAGPGHPALRPDDTAPAGGAGNGTTSVPAAPVPSGAPTQARTGGAGGGRAPTAEAAAGPELDASRRAGDPAPDDGPPDATGRPDLVALLRMGRAEFRRRYRSLTGAWRGRKTWQRNALVALGNRGPAARSAVPALVRVLRDDPRPDLRALAAWALGRIGGECAQRALAEARAREDDPAVRAAIADALRPAPGAGRGGGRAEAYGAQAF</sequence>
<dbReference type="PROSITE" id="PS00198">
    <property type="entry name" value="4FE4S_FER_1"/>
    <property type="match status" value="1"/>
</dbReference>
<dbReference type="InterPro" id="IPR004155">
    <property type="entry name" value="PBS_lyase_HEAT"/>
</dbReference>
<dbReference type="InterPro" id="IPR011989">
    <property type="entry name" value="ARM-like"/>
</dbReference>
<dbReference type="Pfam" id="PF13484">
    <property type="entry name" value="Fer4_16"/>
    <property type="match status" value="1"/>
</dbReference>
<reference evidence="7 8" key="1">
    <citation type="submission" date="2023-08" db="EMBL/GenBank/DDBJ databases">
        <title>Genome sequence of Thermaerobacter compostii strain Ins1, a spore-forming filamentous bacterium isolated from a deep geothermal reservoir.</title>
        <authorList>
            <person name="Bregnard D."/>
            <person name="Gonzalez D."/>
            <person name="Junier P."/>
        </authorList>
    </citation>
    <scope>NUCLEOTIDE SEQUENCE [LARGE SCALE GENOMIC DNA]</scope>
    <source>
        <strain evidence="7 8">Ins1</strain>
    </source>
</reference>
<dbReference type="SMART" id="SM00567">
    <property type="entry name" value="EZ_HEAT"/>
    <property type="match status" value="2"/>
</dbReference>
<dbReference type="Proteomes" id="UP001304683">
    <property type="component" value="Chromosome"/>
</dbReference>
<protein>
    <submittedName>
        <fullName evidence="7">tRNA epoxyqueuosine(34) reductase QueG</fullName>
        <ecNumber evidence="7">1.17.99.6</ecNumber>
    </submittedName>
</protein>
<evidence type="ECO:0000256" key="5">
    <source>
        <dbReference type="SAM" id="MobiDB-lite"/>
    </source>
</evidence>
<keyword evidence="8" id="KW-1185">Reference proteome</keyword>
<evidence type="ECO:0000256" key="1">
    <source>
        <dbReference type="ARBA" id="ARBA00022485"/>
    </source>
</evidence>
<dbReference type="SUPFAM" id="SSF48371">
    <property type="entry name" value="ARM repeat"/>
    <property type="match status" value="1"/>
</dbReference>
<accession>A0ABZ0QKN2</accession>
<feature type="region of interest" description="Disordered" evidence="5">
    <location>
        <begin position="86"/>
        <end position="138"/>
    </location>
</feature>
<keyword evidence="7" id="KW-0560">Oxidoreductase</keyword>
<name>A0ABZ0QKN2_9FIRM</name>
<organism evidence="7 8">
    <name type="scientific">Thermaerobacter composti</name>
    <dbReference type="NCBI Taxonomy" id="554949"/>
    <lineage>
        <taxon>Bacteria</taxon>
        <taxon>Bacillati</taxon>
        <taxon>Bacillota</taxon>
        <taxon>Clostridia</taxon>
        <taxon>Eubacteriales</taxon>
        <taxon>Clostridiales Family XVII. Incertae Sedis</taxon>
        <taxon>Thermaerobacter</taxon>
    </lineage>
</organism>
<dbReference type="PANTHER" id="PTHR30002:SF4">
    <property type="entry name" value="EPOXYQUEUOSINE REDUCTASE"/>
    <property type="match status" value="1"/>
</dbReference>
<dbReference type="SUPFAM" id="SSF46548">
    <property type="entry name" value="alpha-helical ferredoxin"/>
    <property type="match status" value="1"/>
</dbReference>
<feature type="compositionally biased region" description="Gly residues" evidence="5">
    <location>
        <begin position="123"/>
        <end position="136"/>
    </location>
</feature>
<dbReference type="Gene3D" id="1.25.10.10">
    <property type="entry name" value="Leucine-rich Repeat Variant"/>
    <property type="match status" value="1"/>
</dbReference>
<keyword evidence="2" id="KW-0479">Metal-binding</keyword>
<dbReference type="InterPro" id="IPR016024">
    <property type="entry name" value="ARM-type_fold"/>
</dbReference>
<feature type="domain" description="4Fe-4S ferredoxin-type" evidence="6">
    <location>
        <begin position="224"/>
        <end position="253"/>
    </location>
</feature>
<proteinExistence type="predicted"/>
<evidence type="ECO:0000313" key="8">
    <source>
        <dbReference type="Proteomes" id="UP001304683"/>
    </source>
</evidence>
<feature type="compositionally biased region" description="Low complexity" evidence="5">
    <location>
        <begin position="319"/>
        <end position="338"/>
    </location>
</feature>
<evidence type="ECO:0000259" key="6">
    <source>
        <dbReference type="PROSITE" id="PS51379"/>
    </source>
</evidence>
<dbReference type="RefSeq" id="WP_318749957.1">
    <property type="nucleotide sequence ID" value="NZ_CP132508.1"/>
</dbReference>
<gene>
    <name evidence="7" type="primary">queG</name>
    <name evidence="7" type="ORF">Q5761_06570</name>
</gene>
<feature type="region of interest" description="Disordered" evidence="5">
    <location>
        <begin position="302"/>
        <end position="379"/>
    </location>
</feature>
<evidence type="ECO:0000313" key="7">
    <source>
        <dbReference type="EMBL" id="WPD18055.1"/>
    </source>
</evidence>
<dbReference type="InterPro" id="IPR004453">
    <property type="entry name" value="QueG"/>
</dbReference>
<evidence type="ECO:0000256" key="4">
    <source>
        <dbReference type="ARBA" id="ARBA00023014"/>
    </source>
</evidence>
<dbReference type="Pfam" id="PF13646">
    <property type="entry name" value="HEAT_2"/>
    <property type="match status" value="1"/>
</dbReference>
<dbReference type="GO" id="GO:0052693">
    <property type="term" value="F:epoxyqueuosine reductase activity"/>
    <property type="evidence" value="ECO:0007669"/>
    <property type="project" value="UniProtKB-EC"/>
</dbReference>
<keyword evidence="1" id="KW-0004">4Fe-4S</keyword>
<dbReference type="NCBIfam" id="TIGR00276">
    <property type="entry name" value="tRNA epoxyqueuosine(34) reductase QueG"/>
    <property type="match status" value="1"/>
</dbReference>
<dbReference type="InterPro" id="IPR017896">
    <property type="entry name" value="4Fe4S_Fe-S-bd"/>
</dbReference>
<dbReference type="InterPro" id="IPR017900">
    <property type="entry name" value="4Fe4S_Fe_S_CS"/>
</dbReference>
<dbReference type="PANTHER" id="PTHR30002">
    <property type="entry name" value="EPOXYQUEUOSINE REDUCTASE"/>
    <property type="match status" value="1"/>
</dbReference>
<keyword evidence="4" id="KW-0411">Iron-sulfur</keyword>
<feature type="compositionally biased region" description="Gly residues" evidence="5">
    <location>
        <begin position="104"/>
        <end position="115"/>
    </location>
</feature>
<feature type="compositionally biased region" description="Low complexity" evidence="5">
    <location>
        <begin position="346"/>
        <end position="356"/>
    </location>
</feature>
<dbReference type="PROSITE" id="PS51379">
    <property type="entry name" value="4FE4S_FER_2"/>
    <property type="match status" value="1"/>
</dbReference>
<dbReference type="EC" id="1.17.99.6" evidence="7"/>